<evidence type="ECO:0000313" key="4">
    <source>
        <dbReference type="Proteomes" id="UP000319175"/>
    </source>
</evidence>
<evidence type="ECO:0000256" key="1">
    <source>
        <dbReference type="SAM" id="SignalP"/>
    </source>
</evidence>
<protein>
    <submittedName>
        <fullName evidence="3">Virulence factor</fullName>
    </submittedName>
</protein>
<comment type="caution">
    <text evidence="3">The sequence shown here is derived from an EMBL/GenBank/DDBJ whole genome shotgun (WGS) entry which is preliminary data.</text>
</comment>
<dbReference type="InterPro" id="IPR029058">
    <property type="entry name" value="AB_hydrolase_fold"/>
</dbReference>
<feature type="chain" id="PRO_5021242981" evidence="1">
    <location>
        <begin position="21"/>
        <end position="473"/>
    </location>
</feature>
<evidence type="ECO:0000313" key="3">
    <source>
        <dbReference type="EMBL" id="TPD71245.1"/>
    </source>
</evidence>
<proteinExistence type="predicted"/>
<keyword evidence="1" id="KW-0732">Signal</keyword>
<feature type="domain" description="Bacterial virulence" evidence="2">
    <location>
        <begin position="289"/>
        <end position="472"/>
    </location>
</feature>
<dbReference type="InterPro" id="IPR011225">
    <property type="entry name" value="IV_sec_VirJ"/>
</dbReference>
<dbReference type="Gene3D" id="3.40.50.1820">
    <property type="entry name" value="alpha/beta hydrolase"/>
    <property type="match status" value="2"/>
</dbReference>
<feature type="domain" description="Bacterial virulence" evidence="2">
    <location>
        <begin position="45"/>
        <end position="138"/>
    </location>
</feature>
<dbReference type="PIRSF" id="PIRSF029063">
    <property type="entry name" value="IV_sec_VirJ"/>
    <property type="match status" value="1"/>
</dbReference>
<dbReference type="OrthoDB" id="641022at2"/>
<dbReference type="Pfam" id="PF06057">
    <property type="entry name" value="VirJ"/>
    <property type="match status" value="2"/>
</dbReference>
<dbReference type="RefSeq" id="WP_139999461.1">
    <property type="nucleotide sequence ID" value="NZ_VFJE01000051.1"/>
</dbReference>
<keyword evidence="4" id="KW-1185">Reference proteome</keyword>
<dbReference type="InterPro" id="IPR010333">
    <property type="entry name" value="VirJ"/>
</dbReference>
<sequence>MKKLISSLTIALVFILNANALENDVISYGPFGKVTIYKPTGAPKTLVLFISGDGGWNKGVIDMAKKIASQDAMVVGINILTYYKNIKKENVKCYYPAGDLENLSLEIQKRYKFPSYFKPILVGYSAGSTLAYGALAQAPENTFKGVIALGFCPDIEWDKTLCNGFGLTSKVLKPGKSFFLNPSSKLTAPFIVLHGANDLECPYADAVKYMKEVNTEQLITLPNVGHGFSVTKNWMPQFITAFKKIQNTPTYRDEKNLESKTKQPQNFQPYQTNLPLTIIHSEAKENLPLAFMISGDGGWTSFDQKLGEQFSKAGIPVVGLDAQDYFWNTKTPQKSAQDISNAINHYLQQWNKSSFILVGYSFGASVVPFIAGNFPNELKEKIKGVYSLSPDVTADFEIHLLDMAGISSDEKYNVINEINKIKSLNPVCFFGSEESETVRKTFETSVSKVILLAGDHHFDNNFVSIVESVLKNL</sequence>
<gene>
    <name evidence="3" type="ORF">FJA49_04925</name>
</gene>
<dbReference type="AlphaFoldDB" id="A0A501QG95"/>
<name>A0A501QG95_9FLAO</name>
<reference evidence="3 4" key="1">
    <citation type="submission" date="2019-06" db="EMBL/GenBank/DDBJ databases">
        <title>Flavobacterium sp. MaA-Y11 from geoumgang.</title>
        <authorList>
            <person name="Jeong S."/>
        </authorList>
    </citation>
    <scope>NUCLEOTIDE SEQUENCE [LARGE SCALE GENOMIC DNA]</scope>
    <source>
        <strain evidence="3 4">MaA-Y11</strain>
    </source>
</reference>
<accession>A0A501QG95</accession>
<evidence type="ECO:0000259" key="2">
    <source>
        <dbReference type="Pfam" id="PF06057"/>
    </source>
</evidence>
<organism evidence="3 4">
    <name type="scientific">Flavobacterium microcysteis</name>
    <dbReference type="NCBI Taxonomy" id="2596891"/>
    <lineage>
        <taxon>Bacteria</taxon>
        <taxon>Pseudomonadati</taxon>
        <taxon>Bacteroidota</taxon>
        <taxon>Flavobacteriia</taxon>
        <taxon>Flavobacteriales</taxon>
        <taxon>Flavobacteriaceae</taxon>
        <taxon>Flavobacterium</taxon>
    </lineage>
</organism>
<dbReference type="Proteomes" id="UP000319175">
    <property type="component" value="Unassembled WGS sequence"/>
</dbReference>
<feature type="signal peptide" evidence="1">
    <location>
        <begin position="1"/>
        <end position="20"/>
    </location>
</feature>
<dbReference type="SUPFAM" id="SSF53474">
    <property type="entry name" value="alpha/beta-Hydrolases"/>
    <property type="match status" value="2"/>
</dbReference>
<dbReference type="EMBL" id="VFJE01000051">
    <property type="protein sequence ID" value="TPD71245.1"/>
    <property type="molecule type" value="Genomic_DNA"/>
</dbReference>